<feature type="domain" description="MULE transposase" evidence="2">
    <location>
        <begin position="165"/>
        <end position="262"/>
    </location>
</feature>
<feature type="region of interest" description="Disordered" evidence="1">
    <location>
        <begin position="634"/>
        <end position="658"/>
    </location>
</feature>
<keyword evidence="4" id="KW-1185">Reference proteome</keyword>
<dbReference type="Proteomes" id="UP000001056">
    <property type="component" value="Unassembled WGS sequence"/>
</dbReference>
<dbReference type="PANTHER" id="PTHR31569">
    <property type="entry name" value="SWIM-TYPE DOMAIN-CONTAINING PROTEIN"/>
    <property type="match status" value="1"/>
</dbReference>
<sequence>MVSLLSDATEATIEGTQRSLRASRSVATAMLLARLKVSLKHPSHNHPPSLDPSAHKLHRKLTPTQMNLLQTISKHKAIGSREAASIVRDAVPGSFVKQKDIDNARQRLRRSELNSRTAVQQFISILLDMGYNHRIQWAGEDPTRPVALVWTYPWCEGMWRRYPEVIGFDNTYKTNRFKMPLFQVTGTADTGSLYNCAFGLASTERREGYDFLLKSPESLRAEIHVERPKVAITDFEDALRSSITGIWPDTQLQLCIFHINQNVSLNAKRKWQGPGGPAEDELDANRDKEAAENEAIQNLNDRARANEMLSRGQQPAEIPLTPTGFCQLWAYVVYANTEEDFDAGWARLQQEFSDQQPALDYISNTYLPVRYQWANCFISQYENFGVRTNSPTETAHKDLKSYIVTGNSDLYAVSKAIEMIRNKARTYTEKVAEMETRTRYEYLHCDWLGAVSKEVGTKALALMNQQHQKALPSLPTDARPHPPDLPPCSGTFSNQYRLPCSRKLLDMMKRKEPLTKEHIHPRRWLRQRLNLADALLNIKDPNVAQTLRGRPKNKNIPYHGNRPPSLARVSKPSSSAPQPRPPRRATNRAPQPVRQSIRRNRSDFDNFNDNKLALLGPTQQKTQEEIVVATGFVAPPAKKRRSGRRVAASPSSTAPANF</sequence>
<dbReference type="VEuPathDB" id="FungiDB:CHGG_09514"/>
<dbReference type="InterPro" id="IPR018289">
    <property type="entry name" value="MULE_transposase_dom"/>
</dbReference>
<dbReference type="OrthoDB" id="5095644at2759"/>
<evidence type="ECO:0000256" key="1">
    <source>
        <dbReference type="SAM" id="MobiDB-lite"/>
    </source>
</evidence>
<dbReference type="Pfam" id="PF10551">
    <property type="entry name" value="MULE"/>
    <property type="match status" value="1"/>
</dbReference>
<dbReference type="AlphaFoldDB" id="Q2GR90"/>
<evidence type="ECO:0000313" key="4">
    <source>
        <dbReference type="Proteomes" id="UP000001056"/>
    </source>
</evidence>
<name>Q2GR90_CHAGB</name>
<dbReference type="InParanoid" id="Q2GR90"/>
<dbReference type="PANTHER" id="PTHR31569:SF4">
    <property type="entry name" value="SWIM-TYPE DOMAIN-CONTAINING PROTEIN"/>
    <property type="match status" value="1"/>
</dbReference>
<feature type="region of interest" description="Disordered" evidence="1">
    <location>
        <begin position="544"/>
        <end position="622"/>
    </location>
</feature>
<evidence type="ECO:0000313" key="3">
    <source>
        <dbReference type="EMBL" id="EAQ85500.1"/>
    </source>
</evidence>
<reference evidence="4" key="1">
    <citation type="journal article" date="2015" name="Genome Announc.">
        <title>Draft genome sequence of the cellulolytic fungus Chaetomium globosum.</title>
        <authorList>
            <person name="Cuomo C.A."/>
            <person name="Untereiner W.A."/>
            <person name="Ma L.-J."/>
            <person name="Grabherr M."/>
            <person name="Birren B.W."/>
        </authorList>
    </citation>
    <scope>NUCLEOTIDE SEQUENCE [LARGE SCALE GENOMIC DNA]</scope>
    <source>
        <strain evidence="4">ATCC 6205 / CBS 148.51 / DSM 1962 / NBRC 6347 / NRRL 1970</strain>
    </source>
</reference>
<evidence type="ECO:0000259" key="2">
    <source>
        <dbReference type="Pfam" id="PF10551"/>
    </source>
</evidence>
<dbReference type="OMA" id="FKEVVTH"/>
<dbReference type="eggNOG" id="ENOG502RS68">
    <property type="taxonomic scope" value="Eukaryota"/>
</dbReference>
<dbReference type="InterPro" id="IPR052579">
    <property type="entry name" value="Zinc_finger_SWIM"/>
</dbReference>
<dbReference type="GeneID" id="4395615"/>
<accession>Q2GR90</accession>
<dbReference type="EMBL" id="CH408034">
    <property type="protein sequence ID" value="EAQ85500.1"/>
    <property type="molecule type" value="Genomic_DNA"/>
</dbReference>
<organism evidence="3 4">
    <name type="scientific">Chaetomium globosum (strain ATCC 6205 / CBS 148.51 / DSM 1962 / NBRC 6347 / NRRL 1970)</name>
    <name type="common">Soil fungus</name>
    <dbReference type="NCBI Taxonomy" id="306901"/>
    <lineage>
        <taxon>Eukaryota</taxon>
        <taxon>Fungi</taxon>
        <taxon>Dikarya</taxon>
        <taxon>Ascomycota</taxon>
        <taxon>Pezizomycotina</taxon>
        <taxon>Sordariomycetes</taxon>
        <taxon>Sordariomycetidae</taxon>
        <taxon>Sordariales</taxon>
        <taxon>Chaetomiaceae</taxon>
        <taxon>Chaetomium</taxon>
    </lineage>
</organism>
<protein>
    <recommendedName>
        <fullName evidence="2">MULE transposase domain-containing protein</fullName>
    </recommendedName>
</protein>
<feature type="compositionally biased region" description="Polar residues" evidence="1">
    <location>
        <begin position="649"/>
        <end position="658"/>
    </location>
</feature>
<gene>
    <name evidence="3" type="ORF">CHGG_09514</name>
</gene>
<dbReference type="HOGENOM" id="CLU_006029_1_0_1"/>
<dbReference type="RefSeq" id="XP_001227441.1">
    <property type="nucleotide sequence ID" value="XM_001227440.1"/>
</dbReference>
<proteinExistence type="predicted"/>